<evidence type="ECO:0000313" key="1">
    <source>
        <dbReference type="EMBL" id="ETW94816.1"/>
    </source>
</evidence>
<protein>
    <recommendedName>
        <fullName evidence="3">PqqD family protein</fullName>
    </recommendedName>
</protein>
<dbReference type="Proteomes" id="UP000019141">
    <property type="component" value="Unassembled WGS sequence"/>
</dbReference>
<dbReference type="Pfam" id="PF05402">
    <property type="entry name" value="PqqD"/>
    <property type="match status" value="1"/>
</dbReference>
<dbReference type="EMBL" id="AZHW01001000">
    <property type="protein sequence ID" value="ETW94816.1"/>
    <property type="molecule type" value="Genomic_DNA"/>
</dbReference>
<dbReference type="HOGENOM" id="CLU_1369999_0_0_7"/>
<dbReference type="AlphaFoldDB" id="W4LBZ3"/>
<proteinExistence type="predicted"/>
<dbReference type="InterPro" id="IPR041881">
    <property type="entry name" value="PqqD_sf"/>
</dbReference>
<gene>
    <name evidence="1" type="ORF">ETSY1_33230</name>
</gene>
<dbReference type="Gene3D" id="1.10.10.1150">
    <property type="entry name" value="Coenzyme PQQ synthesis protein D (PqqD)"/>
    <property type="match status" value="1"/>
</dbReference>
<sequence>MLPICPKTRRPETDLNIIAVEVSGEYVIYDMNNNHVHELNATATGVWQGCDGHTPCDILIARLAHQHGLAQEQADLLFWLAIDRLERAGLLEAKVESPSNGQRMTRRAVLAQVGVAALLPVVHTIIAPEPAQAQSGQATTVTYYSGAGCTGSSFTFDIVDLGGAPLSICCTPDAATDDPCGEGQNVLSYQTDTGSCTSC</sequence>
<comment type="caution">
    <text evidence="1">The sequence shown here is derived from an EMBL/GenBank/DDBJ whole genome shotgun (WGS) entry which is preliminary data.</text>
</comment>
<name>W4LBZ3_ENTF1</name>
<dbReference type="InterPro" id="IPR008792">
    <property type="entry name" value="PQQD"/>
</dbReference>
<reference evidence="1 2" key="1">
    <citation type="journal article" date="2014" name="Nature">
        <title>An environmental bacterial taxon with a large and distinct metabolic repertoire.</title>
        <authorList>
            <person name="Wilson M.C."/>
            <person name="Mori T."/>
            <person name="Ruckert C."/>
            <person name="Uria A.R."/>
            <person name="Helf M.J."/>
            <person name="Takada K."/>
            <person name="Gernert C."/>
            <person name="Steffens U.A."/>
            <person name="Heycke N."/>
            <person name="Schmitt S."/>
            <person name="Rinke C."/>
            <person name="Helfrich E.J."/>
            <person name="Brachmann A.O."/>
            <person name="Gurgui C."/>
            <person name="Wakimoto T."/>
            <person name="Kracht M."/>
            <person name="Crusemann M."/>
            <person name="Hentschel U."/>
            <person name="Abe I."/>
            <person name="Matsunaga S."/>
            <person name="Kalinowski J."/>
            <person name="Takeyama H."/>
            <person name="Piel J."/>
        </authorList>
    </citation>
    <scope>NUCLEOTIDE SEQUENCE [LARGE SCALE GENOMIC DNA]</scope>
    <source>
        <strain evidence="2">TSY1</strain>
    </source>
</reference>
<evidence type="ECO:0000313" key="2">
    <source>
        <dbReference type="Proteomes" id="UP000019141"/>
    </source>
</evidence>
<accession>W4LBZ3</accession>
<evidence type="ECO:0008006" key="3">
    <source>
        <dbReference type="Google" id="ProtNLM"/>
    </source>
</evidence>
<organism evidence="1 2">
    <name type="scientific">Entotheonella factor</name>
    <dbReference type="NCBI Taxonomy" id="1429438"/>
    <lineage>
        <taxon>Bacteria</taxon>
        <taxon>Pseudomonadati</taxon>
        <taxon>Nitrospinota/Tectimicrobiota group</taxon>
        <taxon>Candidatus Tectimicrobiota</taxon>
        <taxon>Candidatus Entotheonellia</taxon>
        <taxon>Candidatus Entotheonellales</taxon>
        <taxon>Candidatus Entotheonellaceae</taxon>
        <taxon>Candidatus Entotheonella</taxon>
    </lineage>
</organism>
<keyword evidence="2" id="KW-1185">Reference proteome</keyword>